<protein>
    <recommendedName>
        <fullName evidence="3">Response regulatory domain-containing protein</fullName>
    </recommendedName>
</protein>
<evidence type="ECO:0000313" key="5">
    <source>
        <dbReference type="Proteomes" id="UP000182063"/>
    </source>
</evidence>
<reference evidence="5" key="1">
    <citation type="submission" date="2016-11" db="EMBL/GenBank/DDBJ databases">
        <title>Complete Genome Sequence of alachlor-degrading Sphingomonas sp. strain JJ-A5.</title>
        <authorList>
            <person name="Lee H."/>
            <person name="Ka J.-O."/>
        </authorList>
    </citation>
    <scope>NUCLEOTIDE SEQUENCE [LARGE SCALE GENOMIC DNA]</scope>
    <source>
        <strain evidence="5">JJ-A5</strain>
    </source>
</reference>
<feature type="modified residue" description="4-aspartylphosphate" evidence="2">
    <location>
        <position position="60"/>
    </location>
</feature>
<dbReference type="KEGG" id="sphj:BSL82_15990"/>
<dbReference type="GO" id="GO:0000160">
    <property type="term" value="P:phosphorelay signal transduction system"/>
    <property type="evidence" value="ECO:0007669"/>
    <property type="project" value="InterPro"/>
</dbReference>
<accession>A0A1L3ZY95</accession>
<dbReference type="PANTHER" id="PTHR44591">
    <property type="entry name" value="STRESS RESPONSE REGULATOR PROTEIN 1"/>
    <property type="match status" value="1"/>
</dbReference>
<gene>
    <name evidence="4" type="ORF">BSL82_15990</name>
</gene>
<dbReference type="PROSITE" id="PS50110">
    <property type="entry name" value="RESPONSE_REGULATORY"/>
    <property type="match status" value="1"/>
</dbReference>
<sequence>MTDTLLAGRSVLVIEDNFFLAEDARETLERAGATVLGPVGNAQDALSLLDRETPDCALLDVNLGAGPEFECALALKARNVPFVFLTGYDANVIPPEFEATPRLEKPTESRRMLGAVAALCKGEAA</sequence>
<dbReference type="InterPro" id="IPR001789">
    <property type="entry name" value="Sig_transdc_resp-reg_receiver"/>
</dbReference>
<dbReference type="STRING" id="1921510.BSL82_15990"/>
<dbReference type="Pfam" id="PF00072">
    <property type="entry name" value="Response_reg"/>
    <property type="match status" value="1"/>
</dbReference>
<proteinExistence type="predicted"/>
<dbReference type="Proteomes" id="UP000182063">
    <property type="component" value="Chromosome"/>
</dbReference>
<keyword evidence="1 2" id="KW-0597">Phosphoprotein</keyword>
<evidence type="ECO:0000256" key="2">
    <source>
        <dbReference type="PROSITE-ProRule" id="PRU00169"/>
    </source>
</evidence>
<keyword evidence="5" id="KW-1185">Reference proteome</keyword>
<organism evidence="4 5">
    <name type="scientific">Tardibacter chloracetimidivorans</name>
    <dbReference type="NCBI Taxonomy" id="1921510"/>
    <lineage>
        <taxon>Bacteria</taxon>
        <taxon>Pseudomonadati</taxon>
        <taxon>Pseudomonadota</taxon>
        <taxon>Alphaproteobacteria</taxon>
        <taxon>Sphingomonadales</taxon>
        <taxon>Sphingomonadaceae</taxon>
        <taxon>Tardibacter</taxon>
    </lineage>
</organism>
<dbReference type="InterPro" id="IPR011006">
    <property type="entry name" value="CheY-like_superfamily"/>
</dbReference>
<dbReference type="InterPro" id="IPR050595">
    <property type="entry name" value="Bact_response_regulator"/>
</dbReference>
<dbReference type="RefSeq" id="WP_072598265.1">
    <property type="nucleotide sequence ID" value="NZ_CP018221.1"/>
</dbReference>
<dbReference type="AlphaFoldDB" id="A0A1L3ZY95"/>
<dbReference type="SMART" id="SM00448">
    <property type="entry name" value="REC"/>
    <property type="match status" value="1"/>
</dbReference>
<feature type="domain" description="Response regulatory" evidence="3">
    <location>
        <begin position="10"/>
        <end position="120"/>
    </location>
</feature>
<dbReference type="Gene3D" id="3.40.50.2300">
    <property type="match status" value="1"/>
</dbReference>
<dbReference type="OrthoDB" id="582170at2"/>
<dbReference type="EMBL" id="CP018221">
    <property type="protein sequence ID" value="API60604.1"/>
    <property type="molecule type" value="Genomic_DNA"/>
</dbReference>
<evidence type="ECO:0000313" key="4">
    <source>
        <dbReference type="EMBL" id="API60604.1"/>
    </source>
</evidence>
<name>A0A1L3ZY95_9SPHN</name>
<dbReference type="SUPFAM" id="SSF52172">
    <property type="entry name" value="CheY-like"/>
    <property type="match status" value="1"/>
</dbReference>
<evidence type="ECO:0000259" key="3">
    <source>
        <dbReference type="PROSITE" id="PS50110"/>
    </source>
</evidence>
<evidence type="ECO:0000256" key="1">
    <source>
        <dbReference type="ARBA" id="ARBA00022553"/>
    </source>
</evidence>
<dbReference type="PANTHER" id="PTHR44591:SF24">
    <property type="entry name" value="PROTEIN-GLUTAMATE METHYLESTERASE_PROTEIN-GLUTAMINE GLUTAMINASE 1"/>
    <property type="match status" value="1"/>
</dbReference>